<feature type="region of interest" description="Disordered" evidence="1">
    <location>
        <begin position="164"/>
        <end position="185"/>
    </location>
</feature>
<gene>
    <name evidence="2" type="ORF">CONPUDRAFT_157157</name>
</gene>
<reference evidence="3" key="1">
    <citation type="journal article" date="2012" name="Science">
        <title>The Paleozoic origin of enzymatic lignin decomposition reconstructed from 31 fungal genomes.</title>
        <authorList>
            <person name="Floudas D."/>
            <person name="Binder M."/>
            <person name="Riley R."/>
            <person name="Barry K."/>
            <person name="Blanchette R.A."/>
            <person name="Henrissat B."/>
            <person name="Martinez A.T."/>
            <person name="Otillar R."/>
            <person name="Spatafora J.W."/>
            <person name="Yadav J.S."/>
            <person name="Aerts A."/>
            <person name="Benoit I."/>
            <person name="Boyd A."/>
            <person name="Carlson A."/>
            <person name="Copeland A."/>
            <person name="Coutinho P.M."/>
            <person name="de Vries R.P."/>
            <person name="Ferreira P."/>
            <person name="Findley K."/>
            <person name="Foster B."/>
            <person name="Gaskell J."/>
            <person name="Glotzer D."/>
            <person name="Gorecki P."/>
            <person name="Heitman J."/>
            <person name="Hesse C."/>
            <person name="Hori C."/>
            <person name="Igarashi K."/>
            <person name="Jurgens J.A."/>
            <person name="Kallen N."/>
            <person name="Kersten P."/>
            <person name="Kohler A."/>
            <person name="Kuees U."/>
            <person name="Kumar T.K.A."/>
            <person name="Kuo A."/>
            <person name="LaButti K."/>
            <person name="Larrondo L.F."/>
            <person name="Lindquist E."/>
            <person name="Ling A."/>
            <person name="Lombard V."/>
            <person name="Lucas S."/>
            <person name="Lundell T."/>
            <person name="Martin R."/>
            <person name="McLaughlin D.J."/>
            <person name="Morgenstern I."/>
            <person name="Morin E."/>
            <person name="Murat C."/>
            <person name="Nagy L.G."/>
            <person name="Nolan M."/>
            <person name="Ohm R.A."/>
            <person name="Patyshakuliyeva A."/>
            <person name="Rokas A."/>
            <person name="Ruiz-Duenas F.J."/>
            <person name="Sabat G."/>
            <person name="Salamov A."/>
            <person name="Samejima M."/>
            <person name="Schmutz J."/>
            <person name="Slot J.C."/>
            <person name="St John F."/>
            <person name="Stenlid J."/>
            <person name="Sun H."/>
            <person name="Sun S."/>
            <person name="Syed K."/>
            <person name="Tsang A."/>
            <person name="Wiebenga A."/>
            <person name="Young D."/>
            <person name="Pisabarro A."/>
            <person name="Eastwood D.C."/>
            <person name="Martin F."/>
            <person name="Cullen D."/>
            <person name="Grigoriev I.V."/>
            <person name="Hibbett D.S."/>
        </authorList>
    </citation>
    <scope>NUCLEOTIDE SEQUENCE [LARGE SCALE GENOMIC DNA]</scope>
    <source>
        <strain evidence="3">RWD-64-598 SS2</strain>
    </source>
</reference>
<evidence type="ECO:0000313" key="3">
    <source>
        <dbReference type="Proteomes" id="UP000053558"/>
    </source>
</evidence>
<dbReference type="RefSeq" id="XP_007772269.1">
    <property type="nucleotide sequence ID" value="XM_007774079.1"/>
</dbReference>
<dbReference type="GeneID" id="19203713"/>
<name>A0A5M3MG17_CONPW</name>
<feature type="region of interest" description="Disordered" evidence="1">
    <location>
        <begin position="231"/>
        <end position="253"/>
    </location>
</feature>
<comment type="caution">
    <text evidence="2">The sequence shown here is derived from an EMBL/GenBank/DDBJ whole genome shotgun (WGS) entry which is preliminary data.</text>
</comment>
<dbReference type="AlphaFoldDB" id="A0A5M3MG17"/>
<dbReference type="Proteomes" id="UP000053558">
    <property type="component" value="Unassembled WGS sequence"/>
</dbReference>
<protein>
    <submittedName>
        <fullName evidence="2">Uncharacterized protein</fullName>
    </submittedName>
</protein>
<dbReference type="EMBL" id="JH711583">
    <property type="protein sequence ID" value="EIW77987.1"/>
    <property type="molecule type" value="Genomic_DNA"/>
</dbReference>
<proteinExistence type="predicted"/>
<sequence length="402" mass="43982">MTLSVMQLVCDHPLSTNYENDTHDATTTPEPELSPSLSPSASLYHTILARYFHASHQSSGTPGPSHQSASINTGQALDMALYICQIPPADRGAPEHAFLERVAAVVSLDLYKRPGGHAPAACGALYTGSEEEVEIKVEVDVKVYRNRSRVRTASVSALCKGKELTNGDSDIDGDDGTPKEHWDVTVHWPKPPRERVCLCKRDQACTCDQLQWTPSQSINFRNDRCCLSNSNPNPNPTSLPSPTSETENAPWESESDLITSTTFTATLHDPLARTYFLHYGHTEPMRTLLDDAERKAINVASLPSQRAGDGWACLYHRALERFLAACCCNLACSPASEHILTSGGLVSRREDFDRVWRGTVEGRRRAQPEIAELKRFSYSPVGGNSATAPAGPGPSKTPVKKK</sequence>
<feature type="region of interest" description="Disordered" evidence="1">
    <location>
        <begin position="16"/>
        <end position="37"/>
    </location>
</feature>
<feature type="region of interest" description="Disordered" evidence="1">
    <location>
        <begin position="379"/>
        <end position="402"/>
    </location>
</feature>
<evidence type="ECO:0000256" key="1">
    <source>
        <dbReference type="SAM" id="MobiDB-lite"/>
    </source>
</evidence>
<organism evidence="2 3">
    <name type="scientific">Coniophora puteana (strain RWD-64-598)</name>
    <name type="common">Brown rot fungus</name>
    <dbReference type="NCBI Taxonomy" id="741705"/>
    <lineage>
        <taxon>Eukaryota</taxon>
        <taxon>Fungi</taxon>
        <taxon>Dikarya</taxon>
        <taxon>Basidiomycota</taxon>
        <taxon>Agaricomycotina</taxon>
        <taxon>Agaricomycetes</taxon>
        <taxon>Agaricomycetidae</taxon>
        <taxon>Boletales</taxon>
        <taxon>Coniophorineae</taxon>
        <taxon>Coniophoraceae</taxon>
        <taxon>Coniophora</taxon>
    </lineage>
</organism>
<feature type="compositionally biased region" description="Low complexity" evidence="1">
    <location>
        <begin position="25"/>
        <end position="37"/>
    </location>
</feature>
<evidence type="ECO:0000313" key="2">
    <source>
        <dbReference type="EMBL" id="EIW77987.1"/>
    </source>
</evidence>
<dbReference type="KEGG" id="cput:CONPUDRAFT_157157"/>
<keyword evidence="3" id="KW-1185">Reference proteome</keyword>
<accession>A0A5M3MG17</accession>